<dbReference type="OrthoDB" id="9801725at2"/>
<dbReference type="Pfam" id="PF01894">
    <property type="entry name" value="YjbQ"/>
    <property type="match status" value="1"/>
</dbReference>
<protein>
    <recommendedName>
        <fullName evidence="4">Thiamin phosphate synthase YjbQ, UPF0047 family</fullName>
    </recommendedName>
</protein>
<dbReference type="PANTHER" id="PTHR30615">
    <property type="entry name" value="UNCHARACTERIZED PROTEIN YJBQ-RELATED"/>
    <property type="match status" value="1"/>
</dbReference>
<evidence type="ECO:0000256" key="1">
    <source>
        <dbReference type="ARBA" id="ARBA00005534"/>
    </source>
</evidence>
<evidence type="ECO:0000313" key="3">
    <source>
        <dbReference type="Proteomes" id="UP000265962"/>
    </source>
</evidence>
<dbReference type="Gene3D" id="2.60.120.460">
    <property type="entry name" value="YjbQ-like"/>
    <property type="match status" value="1"/>
</dbReference>
<dbReference type="Proteomes" id="UP000265962">
    <property type="component" value="Unassembled WGS sequence"/>
</dbReference>
<reference evidence="3" key="1">
    <citation type="submission" date="2018-02" db="EMBL/GenBank/DDBJ databases">
        <authorList>
            <person name="Hornung B."/>
        </authorList>
    </citation>
    <scope>NUCLEOTIDE SEQUENCE [LARGE SCALE GENOMIC DNA]</scope>
</reference>
<evidence type="ECO:0000313" key="2">
    <source>
        <dbReference type="EMBL" id="SPF68154.1"/>
    </source>
</evidence>
<dbReference type="SUPFAM" id="SSF111038">
    <property type="entry name" value="YjbQ-like"/>
    <property type="match status" value="1"/>
</dbReference>
<accession>A0A375I370</accession>
<keyword evidence="3" id="KW-1185">Reference proteome</keyword>
<dbReference type="InterPro" id="IPR035917">
    <property type="entry name" value="YjbQ-like_sf"/>
</dbReference>
<gene>
    <name evidence="2" type="ORF">PROPJV5_1097</name>
</gene>
<evidence type="ECO:0008006" key="4">
    <source>
        <dbReference type="Google" id="ProtNLM"/>
    </source>
</evidence>
<comment type="similarity">
    <text evidence="1">Belongs to the UPF0047 family.</text>
</comment>
<name>A0A375I370_9ACTN</name>
<dbReference type="PANTHER" id="PTHR30615:SF8">
    <property type="entry name" value="UPF0047 PROTEIN C4A8.02C"/>
    <property type="match status" value="1"/>
</dbReference>
<dbReference type="InterPro" id="IPR001602">
    <property type="entry name" value="UPF0047_YjbQ-like"/>
</dbReference>
<dbReference type="RefSeq" id="WP_119715346.1">
    <property type="nucleotide sequence ID" value="NZ_OMOH01000004.1"/>
</dbReference>
<dbReference type="AlphaFoldDB" id="A0A375I370"/>
<organism evidence="2 3">
    <name type="scientific">Propionibacterium ruminifibrarum</name>
    <dbReference type="NCBI Taxonomy" id="1962131"/>
    <lineage>
        <taxon>Bacteria</taxon>
        <taxon>Bacillati</taxon>
        <taxon>Actinomycetota</taxon>
        <taxon>Actinomycetes</taxon>
        <taxon>Propionibacteriales</taxon>
        <taxon>Propionibacteriaceae</taxon>
        <taxon>Propionibacterium</taxon>
    </lineage>
</organism>
<sequence length="176" mass="19240">MTVYHAALKLESHGGTPSFIDVTSQVREAIAASGITNGIVAVMSPHTTCSVYYDEWAHDTVEDGSDFLQHDLNRVLGLICPDQTQFPPADGYSYPGIKHFEEVESWPSAKEYLPGGDRSALLNADAHLKASIIGSSQTFPVIDGELGFGVTGYIFFADWDRDRARTRTCRVTVIGE</sequence>
<proteinExistence type="inferred from homology"/>
<dbReference type="EMBL" id="OMOH01000004">
    <property type="protein sequence ID" value="SPF68154.1"/>
    <property type="molecule type" value="Genomic_DNA"/>
</dbReference>